<sequence>MDNLSAEQIKELFYMSVDKYNDHMNNPKCGKLVKVLNAKFLYRMSEAVVELERGGNQEGTRDQSLHQGQPNGPAQNEAPQPFQPTIPENHGVVGHAGANIAVTPSNGFQTDGTFEGDTAADVYRFMAANYR</sequence>
<feature type="compositionally biased region" description="Polar residues" evidence="1">
    <location>
        <begin position="65"/>
        <end position="78"/>
    </location>
</feature>
<comment type="caution">
    <text evidence="2">The sequence shown here is derived from an EMBL/GenBank/DDBJ whole genome shotgun (WGS) entry which is preliminary data.</text>
</comment>
<feature type="region of interest" description="Disordered" evidence="1">
    <location>
        <begin position="51"/>
        <end position="91"/>
    </location>
</feature>
<dbReference type="OrthoDB" id="10329986at2759"/>
<evidence type="ECO:0000256" key="1">
    <source>
        <dbReference type="SAM" id="MobiDB-lite"/>
    </source>
</evidence>
<evidence type="ECO:0000313" key="2">
    <source>
        <dbReference type="EMBL" id="PIC20778.1"/>
    </source>
</evidence>
<gene>
    <name evidence="2" type="primary">Cnig_chr_X.g25853</name>
    <name evidence="2" type="ORF">B9Z55_025853</name>
</gene>
<protein>
    <submittedName>
        <fullName evidence="2">Uncharacterized protein</fullName>
    </submittedName>
</protein>
<dbReference type="Proteomes" id="UP000230233">
    <property type="component" value="Chromosome X"/>
</dbReference>
<evidence type="ECO:0000313" key="3">
    <source>
        <dbReference type="Proteomes" id="UP000230233"/>
    </source>
</evidence>
<keyword evidence="3" id="KW-1185">Reference proteome</keyword>
<organism evidence="2 3">
    <name type="scientific">Caenorhabditis nigoni</name>
    <dbReference type="NCBI Taxonomy" id="1611254"/>
    <lineage>
        <taxon>Eukaryota</taxon>
        <taxon>Metazoa</taxon>
        <taxon>Ecdysozoa</taxon>
        <taxon>Nematoda</taxon>
        <taxon>Chromadorea</taxon>
        <taxon>Rhabditida</taxon>
        <taxon>Rhabditina</taxon>
        <taxon>Rhabditomorpha</taxon>
        <taxon>Rhabditoidea</taxon>
        <taxon>Rhabditidae</taxon>
        <taxon>Peloderinae</taxon>
        <taxon>Caenorhabditis</taxon>
    </lineage>
</organism>
<proteinExistence type="predicted"/>
<accession>A0A2G5T0M9</accession>
<name>A0A2G5T0M9_9PELO</name>
<feature type="compositionally biased region" description="Basic and acidic residues" evidence="1">
    <location>
        <begin position="51"/>
        <end position="64"/>
    </location>
</feature>
<dbReference type="EMBL" id="PDUG01000006">
    <property type="protein sequence ID" value="PIC20778.1"/>
    <property type="molecule type" value="Genomic_DNA"/>
</dbReference>
<reference evidence="3" key="1">
    <citation type="submission" date="2017-10" db="EMBL/GenBank/DDBJ databases">
        <title>Rapid genome shrinkage in a self-fertile nematode reveals novel sperm competition proteins.</title>
        <authorList>
            <person name="Yin D."/>
            <person name="Schwarz E.M."/>
            <person name="Thomas C.G."/>
            <person name="Felde R.L."/>
            <person name="Korf I.F."/>
            <person name="Cutter A.D."/>
            <person name="Schartner C.M."/>
            <person name="Ralston E.J."/>
            <person name="Meyer B.J."/>
            <person name="Haag E.S."/>
        </authorList>
    </citation>
    <scope>NUCLEOTIDE SEQUENCE [LARGE SCALE GENOMIC DNA]</scope>
    <source>
        <strain evidence="3">JU1422</strain>
    </source>
</reference>
<dbReference type="AlphaFoldDB" id="A0A2G5T0M9"/>